<evidence type="ECO:0000313" key="4">
    <source>
        <dbReference type="RefSeq" id="XP_027093840.1"/>
    </source>
</evidence>
<dbReference type="OrthoDB" id="4221926at2759"/>
<dbReference type="GeneID" id="113714252"/>
<feature type="signal peptide" evidence="1">
    <location>
        <begin position="1"/>
        <end position="28"/>
    </location>
</feature>
<keyword evidence="1" id="KW-0732">Signal</keyword>
<feature type="domain" description="Alginate lyase 2" evidence="2">
    <location>
        <begin position="43"/>
        <end position="217"/>
    </location>
</feature>
<dbReference type="Proteomes" id="UP001652660">
    <property type="component" value="Chromosome 10c"/>
</dbReference>
<dbReference type="InterPro" id="IPR013320">
    <property type="entry name" value="ConA-like_dom_sf"/>
</dbReference>
<dbReference type="PROSITE" id="PS51257">
    <property type="entry name" value="PROKAR_LIPOPROTEIN"/>
    <property type="match status" value="1"/>
</dbReference>
<dbReference type="InterPro" id="IPR014895">
    <property type="entry name" value="Alginate_lyase_2"/>
</dbReference>
<evidence type="ECO:0000259" key="2">
    <source>
        <dbReference type="Pfam" id="PF08787"/>
    </source>
</evidence>
<organism evidence="3 4">
    <name type="scientific">Coffea arabica</name>
    <name type="common">Arabian coffee</name>
    <dbReference type="NCBI Taxonomy" id="13443"/>
    <lineage>
        <taxon>Eukaryota</taxon>
        <taxon>Viridiplantae</taxon>
        <taxon>Streptophyta</taxon>
        <taxon>Embryophyta</taxon>
        <taxon>Tracheophyta</taxon>
        <taxon>Spermatophyta</taxon>
        <taxon>Magnoliopsida</taxon>
        <taxon>eudicotyledons</taxon>
        <taxon>Gunneridae</taxon>
        <taxon>Pentapetalae</taxon>
        <taxon>asterids</taxon>
        <taxon>lamiids</taxon>
        <taxon>Gentianales</taxon>
        <taxon>Rubiaceae</taxon>
        <taxon>Ixoroideae</taxon>
        <taxon>Gardenieae complex</taxon>
        <taxon>Bertiereae - Coffeeae clade</taxon>
        <taxon>Coffeeae</taxon>
        <taxon>Coffea</taxon>
    </lineage>
</organism>
<keyword evidence="3" id="KW-1185">Reference proteome</keyword>
<proteinExistence type="predicted"/>
<gene>
    <name evidence="4" type="primary">LOC113714252</name>
</gene>
<dbReference type="Gene3D" id="2.60.120.200">
    <property type="match status" value="1"/>
</dbReference>
<sequence length="228" mass="26079">MSSSKGNAIFLIVFSCLYISNNLYLVCSIDPTTGFTNIPLTEANFEIQRPYDVPLEERYSYENGTRRLWVYADDKPHDPNSHTQPRTEVRIQGLDYSSGVWQFEGYGFVPNGTSGATIVQIHGASHGATTIILRIYDGDMRYYSSELVDTGLYDRWFRVNLIHDVDGGKVTVFIDGVQKFETHDQGPGDLYFKCGVYAAPKNISYYMESRWRDIKIYKKGRMIYPGEK</sequence>
<dbReference type="PANTHER" id="PTHR33681">
    <property type="entry name" value="BINDING PROTEIN, PUTATIVE, EXPRESSED-RELATED"/>
    <property type="match status" value="1"/>
</dbReference>
<dbReference type="RefSeq" id="XP_027093840.1">
    <property type="nucleotide sequence ID" value="XM_027238039.2"/>
</dbReference>
<feature type="chain" id="PRO_5027907212" evidence="1">
    <location>
        <begin position="29"/>
        <end position="228"/>
    </location>
</feature>
<reference evidence="4" key="2">
    <citation type="submission" date="2025-08" db="UniProtKB">
        <authorList>
            <consortium name="RefSeq"/>
        </authorList>
    </citation>
    <scope>IDENTIFICATION</scope>
    <source>
        <tissue evidence="4">Leaves</tissue>
    </source>
</reference>
<accession>A0A6P6UST2</accession>
<evidence type="ECO:0000313" key="3">
    <source>
        <dbReference type="Proteomes" id="UP001652660"/>
    </source>
</evidence>
<evidence type="ECO:0000256" key="1">
    <source>
        <dbReference type="SAM" id="SignalP"/>
    </source>
</evidence>
<dbReference type="SUPFAM" id="SSF49899">
    <property type="entry name" value="Concanavalin A-like lectins/glucanases"/>
    <property type="match status" value="1"/>
</dbReference>
<dbReference type="PANTHER" id="PTHR33681:SF11">
    <property type="entry name" value="ALGINATE LYASE"/>
    <property type="match status" value="1"/>
</dbReference>
<dbReference type="Pfam" id="PF08787">
    <property type="entry name" value="Alginate_lyase2"/>
    <property type="match status" value="1"/>
</dbReference>
<protein>
    <submittedName>
        <fullName evidence="4">Citrate-binding protein-like</fullName>
    </submittedName>
</protein>
<reference evidence="3" key="1">
    <citation type="journal article" date="2025" name="Foods">
        <title>Unveiling the Microbial Signatures of Arabica Coffee Cherries: Insights into Ripeness Specific Diversity, Functional Traits, and Implications for Quality and Safety.</title>
        <authorList>
            <consortium name="RefSeq"/>
            <person name="Tenea G.N."/>
            <person name="Cifuentes V."/>
            <person name="Reyes P."/>
            <person name="Cevallos-Vallejos M."/>
        </authorList>
    </citation>
    <scope>NUCLEOTIDE SEQUENCE [LARGE SCALE GENOMIC DNA]</scope>
</reference>
<dbReference type="AlphaFoldDB" id="A0A6P6UST2"/>
<name>A0A6P6UST2_COFAR</name>